<sequence length="250" mass="27171">MITDPEGSVLALFAAFCRIGACFMLLPGFGTIRVPLQVRLFIAIGISFALAPLMWDQIYPRVSEGGPGYIGIVGVELLIGSVIGLLARYYVAALQFAGSVISMVIGFNGMPGGGIEDMEQHTDLSRLISFTGILMLFMLDFHHVVIVSLTSSYDFMPLGLAFDSQLALVSLTDTLLASFRLVLQLSSPFIIYGLVFNLSVGLVNKLAPQIPVYFISLPFLIAGGLLLIYFGSSDFFRLFAAGFEPIFMER</sequence>
<dbReference type="KEGG" id="abaw:D5400_05970"/>
<dbReference type="AlphaFoldDB" id="A0A3Q8XMB1"/>
<dbReference type="GO" id="GO:0009425">
    <property type="term" value="C:bacterial-type flagellum basal body"/>
    <property type="evidence" value="ECO:0007669"/>
    <property type="project" value="UniProtKB-SubCell"/>
</dbReference>
<dbReference type="RefSeq" id="WP_126008590.1">
    <property type="nucleotide sequence ID" value="NZ_CP032509.1"/>
</dbReference>
<dbReference type="Pfam" id="PF01311">
    <property type="entry name" value="Bac_export_1"/>
    <property type="match status" value="1"/>
</dbReference>
<keyword evidence="4 10" id="KW-1003">Cell membrane</keyword>
<dbReference type="NCBIfam" id="TIGR01400">
    <property type="entry name" value="fliR"/>
    <property type="match status" value="1"/>
</dbReference>
<proteinExistence type="inferred from homology"/>
<keyword evidence="11" id="KW-0282">Flagellum</keyword>
<comment type="function">
    <text evidence="1 10">Role in flagellar biosynthesis.</text>
</comment>
<keyword evidence="12" id="KW-1185">Reference proteome</keyword>
<dbReference type="PRINTS" id="PR00953">
    <property type="entry name" value="TYPE3IMRPROT"/>
</dbReference>
<comment type="similarity">
    <text evidence="2 10">Belongs to the FliR/MopE/SpaR family.</text>
</comment>
<dbReference type="GO" id="GO:0005886">
    <property type="term" value="C:plasma membrane"/>
    <property type="evidence" value="ECO:0007669"/>
    <property type="project" value="UniProtKB-SubCell"/>
</dbReference>
<evidence type="ECO:0000256" key="4">
    <source>
        <dbReference type="ARBA" id="ARBA00022475"/>
    </source>
</evidence>
<comment type="subcellular location">
    <subcellularLocation>
        <location evidence="10">Cell membrane</location>
        <topology evidence="10">Multi-pass membrane protein</topology>
    </subcellularLocation>
    <subcellularLocation>
        <location evidence="10">Bacterial flagellum basal body</location>
    </subcellularLocation>
</comment>
<evidence type="ECO:0000256" key="5">
    <source>
        <dbReference type="ARBA" id="ARBA00022692"/>
    </source>
</evidence>
<evidence type="ECO:0000256" key="1">
    <source>
        <dbReference type="ARBA" id="ARBA00002578"/>
    </source>
</evidence>
<evidence type="ECO:0000256" key="6">
    <source>
        <dbReference type="ARBA" id="ARBA00022989"/>
    </source>
</evidence>
<dbReference type="Proteomes" id="UP000268192">
    <property type="component" value="Chromosome"/>
</dbReference>
<dbReference type="OrthoDB" id="9779817at2"/>
<dbReference type="GO" id="GO:0006605">
    <property type="term" value="P:protein targeting"/>
    <property type="evidence" value="ECO:0007669"/>
    <property type="project" value="UniProtKB-UniRule"/>
</dbReference>
<evidence type="ECO:0000256" key="8">
    <source>
        <dbReference type="ARBA" id="ARBA00023143"/>
    </source>
</evidence>
<evidence type="ECO:0000256" key="3">
    <source>
        <dbReference type="ARBA" id="ARBA00021717"/>
    </source>
</evidence>
<keyword evidence="7 10" id="KW-0472">Membrane</keyword>
<gene>
    <name evidence="11" type="primary">fliR</name>
    <name evidence="11" type="ORF">D5400_05970</name>
</gene>
<feature type="transmembrane region" description="Helical" evidence="10">
    <location>
        <begin position="9"/>
        <end position="30"/>
    </location>
</feature>
<feature type="transmembrane region" description="Helical" evidence="10">
    <location>
        <begin position="36"/>
        <end position="55"/>
    </location>
</feature>
<dbReference type="InterPro" id="IPR002010">
    <property type="entry name" value="T3SS_IM_R"/>
</dbReference>
<reference evidence="11 12" key="1">
    <citation type="submission" date="2018-09" db="EMBL/GenBank/DDBJ databases">
        <title>Marinorhizobium profundi gen. nov., sp. nov., isolated from a deep-sea sediment sample from the New Britain Trench and proposal of Marinorhizobiaceae fam. nov. in the order Rhizobiales of the class Alphaproteobacteria.</title>
        <authorList>
            <person name="Cao J."/>
        </authorList>
    </citation>
    <scope>NUCLEOTIDE SEQUENCE [LARGE SCALE GENOMIC DNA]</scope>
    <source>
        <strain evidence="11 12">WS11</strain>
    </source>
</reference>
<feature type="transmembrane region" description="Helical" evidence="10">
    <location>
        <begin position="213"/>
        <end position="230"/>
    </location>
</feature>
<evidence type="ECO:0000256" key="10">
    <source>
        <dbReference type="RuleBase" id="RU362071"/>
    </source>
</evidence>
<keyword evidence="8 10" id="KW-0975">Bacterial flagellum</keyword>
<evidence type="ECO:0000256" key="9">
    <source>
        <dbReference type="NCBIfam" id="TIGR01400"/>
    </source>
</evidence>
<keyword evidence="11" id="KW-0966">Cell projection</keyword>
<feature type="transmembrane region" description="Helical" evidence="10">
    <location>
        <begin position="127"/>
        <end position="149"/>
    </location>
</feature>
<keyword evidence="5 10" id="KW-0812">Transmembrane</keyword>
<accession>A0A3Q8XMB1</accession>
<dbReference type="GO" id="GO:0044780">
    <property type="term" value="P:bacterial-type flagellum assembly"/>
    <property type="evidence" value="ECO:0007669"/>
    <property type="project" value="UniProtKB-UniRule"/>
</dbReference>
<dbReference type="PANTHER" id="PTHR30065">
    <property type="entry name" value="FLAGELLAR BIOSYNTHETIC PROTEIN FLIR"/>
    <property type="match status" value="1"/>
</dbReference>
<evidence type="ECO:0000256" key="2">
    <source>
        <dbReference type="ARBA" id="ARBA00009772"/>
    </source>
</evidence>
<dbReference type="PANTHER" id="PTHR30065:SF8">
    <property type="entry name" value="FLAGELLAR BIOSYNTHETIC PROTEIN FLIR"/>
    <property type="match status" value="1"/>
</dbReference>
<name>A0A3Q8XMB1_9HYPH</name>
<organism evidence="11 12">
    <name type="scientific">Georhizobium profundi</name>
    <dbReference type="NCBI Taxonomy" id="2341112"/>
    <lineage>
        <taxon>Bacteria</taxon>
        <taxon>Pseudomonadati</taxon>
        <taxon>Pseudomonadota</taxon>
        <taxon>Alphaproteobacteria</taxon>
        <taxon>Hyphomicrobiales</taxon>
        <taxon>Rhizobiaceae</taxon>
        <taxon>Georhizobium</taxon>
    </lineage>
</organism>
<keyword evidence="11" id="KW-0969">Cilium</keyword>
<evidence type="ECO:0000313" key="11">
    <source>
        <dbReference type="EMBL" id="AZN70883.1"/>
    </source>
</evidence>
<feature type="transmembrane region" description="Helical" evidence="10">
    <location>
        <begin position="189"/>
        <end position="207"/>
    </location>
</feature>
<feature type="transmembrane region" description="Helical" evidence="10">
    <location>
        <begin position="67"/>
        <end position="90"/>
    </location>
</feature>
<dbReference type="InterPro" id="IPR006303">
    <property type="entry name" value="FliR"/>
</dbReference>
<evidence type="ECO:0000313" key="12">
    <source>
        <dbReference type="Proteomes" id="UP000268192"/>
    </source>
</evidence>
<protein>
    <recommendedName>
        <fullName evidence="3 9">Flagellar biosynthetic protein FliR</fullName>
    </recommendedName>
</protein>
<dbReference type="EMBL" id="CP032509">
    <property type="protein sequence ID" value="AZN70883.1"/>
    <property type="molecule type" value="Genomic_DNA"/>
</dbReference>
<keyword evidence="6 10" id="KW-1133">Transmembrane helix</keyword>
<evidence type="ECO:0000256" key="7">
    <source>
        <dbReference type="ARBA" id="ARBA00023136"/>
    </source>
</evidence>